<dbReference type="InterPro" id="IPR036388">
    <property type="entry name" value="WH-like_DNA-bd_sf"/>
</dbReference>
<dbReference type="SUPFAM" id="SSF55781">
    <property type="entry name" value="GAF domain-like"/>
    <property type="match status" value="1"/>
</dbReference>
<dbReference type="AlphaFoldDB" id="W7YAA6"/>
<dbReference type="SMART" id="SM00346">
    <property type="entry name" value="HTH_ICLR"/>
    <property type="match status" value="1"/>
</dbReference>
<dbReference type="GO" id="GO:0045892">
    <property type="term" value="P:negative regulation of DNA-templated transcription"/>
    <property type="evidence" value="ECO:0007669"/>
    <property type="project" value="TreeGrafter"/>
</dbReference>
<dbReference type="RefSeq" id="WP_052522283.1">
    <property type="nucleotide sequence ID" value="NZ_BAMD01000047.1"/>
</dbReference>
<dbReference type="InterPro" id="IPR036390">
    <property type="entry name" value="WH_DNA-bd_sf"/>
</dbReference>
<proteinExistence type="predicted"/>
<keyword evidence="3" id="KW-0804">Transcription</keyword>
<dbReference type="InterPro" id="IPR014757">
    <property type="entry name" value="Tscrpt_reg_IclR_C"/>
</dbReference>
<keyword evidence="2" id="KW-0238">DNA-binding</keyword>
<evidence type="ECO:0000256" key="1">
    <source>
        <dbReference type="ARBA" id="ARBA00023015"/>
    </source>
</evidence>
<dbReference type="PANTHER" id="PTHR30136:SF7">
    <property type="entry name" value="HTH-TYPE TRANSCRIPTIONAL REGULATOR KDGR-RELATED"/>
    <property type="match status" value="1"/>
</dbReference>
<evidence type="ECO:0000259" key="5">
    <source>
        <dbReference type="PROSITE" id="PS51078"/>
    </source>
</evidence>
<dbReference type="Pfam" id="PF09339">
    <property type="entry name" value="HTH_IclR"/>
    <property type="match status" value="1"/>
</dbReference>
<dbReference type="Pfam" id="PF01614">
    <property type="entry name" value="IclR_C"/>
    <property type="match status" value="1"/>
</dbReference>
<protein>
    <submittedName>
        <fullName evidence="6">Transcriptional regulator KdgR</fullName>
    </submittedName>
</protein>
<gene>
    <name evidence="6" type="ORF">JCM21142_83206</name>
</gene>
<dbReference type="InterPro" id="IPR005471">
    <property type="entry name" value="Tscrpt_reg_IclR_N"/>
</dbReference>
<name>W7YAA6_9BACT</name>
<keyword evidence="1" id="KW-0805">Transcription regulation</keyword>
<feature type="domain" description="HTH iclR-type" evidence="4">
    <location>
        <begin position="6"/>
        <end position="68"/>
    </location>
</feature>
<dbReference type="EMBL" id="BAMD01000047">
    <property type="protein sequence ID" value="GAF04498.1"/>
    <property type="molecule type" value="Genomic_DNA"/>
</dbReference>
<dbReference type="STRING" id="869213.GCA_000517085_04671"/>
<dbReference type="Proteomes" id="UP000019402">
    <property type="component" value="Unassembled WGS sequence"/>
</dbReference>
<dbReference type="GO" id="GO:0003677">
    <property type="term" value="F:DNA binding"/>
    <property type="evidence" value="ECO:0007669"/>
    <property type="project" value="UniProtKB-KW"/>
</dbReference>
<evidence type="ECO:0000256" key="3">
    <source>
        <dbReference type="ARBA" id="ARBA00023163"/>
    </source>
</evidence>
<dbReference type="InterPro" id="IPR029016">
    <property type="entry name" value="GAF-like_dom_sf"/>
</dbReference>
<sequence>MTKYDAPALDKGLDILEFLSSQSIPQSQLEIANGISRKPNEIYRMLINLEKRGYIVKDPASGKFSLTLRLFHLAHHHSPVDIMVKASEMHMQNLAYCINQSVHLAVLHHNKLMIIAQVQSQTPVSLSVEIGSLFPLAKTVSGKITLAHLKEENRKQILTLCDDYQP</sequence>
<dbReference type="GO" id="GO:0003700">
    <property type="term" value="F:DNA-binding transcription factor activity"/>
    <property type="evidence" value="ECO:0007669"/>
    <property type="project" value="TreeGrafter"/>
</dbReference>
<dbReference type="eggNOG" id="COG1414">
    <property type="taxonomic scope" value="Bacteria"/>
</dbReference>
<dbReference type="PANTHER" id="PTHR30136">
    <property type="entry name" value="HELIX-TURN-HELIX TRANSCRIPTIONAL REGULATOR, ICLR FAMILY"/>
    <property type="match status" value="1"/>
</dbReference>
<accession>W7YAA6</accession>
<dbReference type="SUPFAM" id="SSF46785">
    <property type="entry name" value="Winged helix' DNA-binding domain"/>
    <property type="match status" value="1"/>
</dbReference>
<evidence type="ECO:0000313" key="7">
    <source>
        <dbReference type="Proteomes" id="UP000019402"/>
    </source>
</evidence>
<comment type="caution">
    <text evidence="6">The sequence shown here is derived from an EMBL/GenBank/DDBJ whole genome shotgun (WGS) entry which is preliminary data.</text>
</comment>
<dbReference type="Gene3D" id="3.30.450.40">
    <property type="match status" value="1"/>
</dbReference>
<dbReference type="InterPro" id="IPR050707">
    <property type="entry name" value="HTH_MetabolicPath_Reg"/>
</dbReference>
<keyword evidence="7" id="KW-1185">Reference proteome</keyword>
<evidence type="ECO:0000259" key="4">
    <source>
        <dbReference type="PROSITE" id="PS51077"/>
    </source>
</evidence>
<dbReference type="PROSITE" id="PS51078">
    <property type="entry name" value="ICLR_ED"/>
    <property type="match status" value="1"/>
</dbReference>
<evidence type="ECO:0000256" key="2">
    <source>
        <dbReference type="ARBA" id="ARBA00023125"/>
    </source>
</evidence>
<dbReference type="Gene3D" id="1.10.10.10">
    <property type="entry name" value="Winged helix-like DNA-binding domain superfamily/Winged helix DNA-binding domain"/>
    <property type="match status" value="1"/>
</dbReference>
<dbReference type="OrthoDB" id="9791752at2"/>
<dbReference type="PROSITE" id="PS51077">
    <property type="entry name" value="HTH_ICLR"/>
    <property type="match status" value="1"/>
</dbReference>
<reference evidence="6 7" key="1">
    <citation type="journal article" date="2014" name="Genome Announc.">
        <title>Draft Genome Sequence of Cytophaga fermentans JCM 21142T, a Facultative Anaerobe Isolated from Marine Mud.</title>
        <authorList>
            <person name="Starns D."/>
            <person name="Oshima K."/>
            <person name="Suda W."/>
            <person name="Iino T."/>
            <person name="Yuki M."/>
            <person name="Inoue J."/>
            <person name="Kitamura K."/>
            <person name="Iida T."/>
            <person name="Darby A."/>
            <person name="Hattori M."/>
            <person name="Ohkuma M."/>
        </authorList>
    </citation>
    <scope>NUCLEOTIDE SEQUENCE [LARGE SCALE GENOMIC DNA]</scope>
    <source>
        <strain evidence="6 7">JCM 21142</strain>
    </source>
</reference>
<organism evidence="6 7">
    <name type="scientific">Saccharicrinis fermentans DSM 9555 = JCM 21142</name>
    <dbReference type="NCBI Taxonomy" id="869213"/>
    <lineage>
        <taxon>Bacteria</taxon>
        <taxon>Pseudomonadati</taxon>
        <taxon>Bacteroidota</taxon>
        <taxon>Bacteroidia</taxon>
        <taxon>Marinilabiliales</taxon>
        <taxon>Marinilabiliaceae</taxon>
        <taxon>Saccharicrinis</taxon>
    </lineage>
</organism>
<feature type="domain" description="IclR-ED" evidence="5">
    <location>
        <begin position="69"/>
        <end position="166"/>
    </location>
</feature>
<evidence type="ECO:0000313" key="6">
    <source>
        <dbReference type="EMBL" id="GAF04498.1"/>
    </source>
</evidence>